<reference evidence="3 4" key="1">
    <citation type="journal article" date="2019" name="Nat. Med.">
        <title>A library of human gut bacterial isolates paired with longitudinal multiomics data enables mechanistic microbiome research.</title>
        <authorList>
            <person name="Poyet M."/>
            <person name="Groussin M."/>
            <person name="Gibbons S.M."/>
            <person name="Avila-Pacheco J."/>
            <person name="Jiang X."/>
            <person name="Kearney S.M."/>
            <person name="Perrotta A.R."/>
            <person name="Berdy B."/>
            <person name="Zhao S."/>
            <person name="Lieberman T.D."/>
            <person name="Swanson P.K."/>
            <person name="Smith M."/>
            <person name="Roesemann S."/>
            <person name="Alexander J.E."/>
            <person name="Rich S.A."/>
            <person name="Livny J."/>
            <person name="Vlamakis H."/>
            <person name="Clish C."/>
            <person name="Bullock K."/>
            <person name="Deik A."/>
            <person name="Scott J."/>
            <person name="Pierce K.A."/>
            <person name="Xavier R.J."/>
            <person name="Alm E.J."/>
        </authorList>
    </citation>
    <scope>NUCLEOTIDE SEQUENCE [LARGE SCALE GENOMIC DNA]</scope>
    <source>
        <strain evidence="3 4">BIOML-A4</strain>
    </source>
</reference>
<dbReference type="InterPro" id="IPR003477">
    <property type="entry name" value="PemK-like"/>
</dbReference>
<dbReference type="GO" id="GO:0004521">
    <property type="term" value="F:RNA endonuclease activity"/>
    <property type="evidence" value="ECO:0007669"/>
    <property type="project" value="TreeGrafter"/>
</dbReference>
<dbReference type="Gene3D" id="2.30.30.110">
    <property type="match status" value="1"/>
</dbReference>
<dbReference type="SUPFAM" id="SSF50118">
    <property type="entry name" value="Cell growth inhibitor/plasmid maintenance toxic component"/>
    <property type="match status" value="1"/>
</dbReference>
<name>A0A6L6LQ56_9FIRM</name>
<dbReference type="GO" id="GO:0016075">
    <property type="term" value="P:rRNA catabolic process"/>
    <property type="evidence" value="ECO:0007669"/>
    <property type="project" value="TreeGrafter"/>
</dbReference>
<comment type="caution">
    <text evidence="3">The sequence shown here is derived from an EMBL/GenBank/DDBJ whole genome shotgun (WGS) entry which is preliminary data.</text>
</comment>
<evidence type="ECO:0000256" key="1">
    <source>
        <dbReference type="ARBA" id="ARBA00007521"/>
    </source>
</evidence>
<gene>
    <name evidence="3" type="ORF">GMD59_05840</name>
</gene>
<evidence type="ECO:0000313" key="3">
    <source>
        <dbReference type="EMBL" id="MTS26807.1"/>
    </source>
</evidence>
<dbReference type="GO" id="GO:0006402">
    <property type="term" value="P:mRNA catabolic process"/>
    <property type="evidence" value="ECO:0007669"/>
    <property type="project" value="TreeGrafter"/>
</dbReference>
<dbReference type="RefSeq" id="WP_055080671.1">
    <property type="nucleotide sequence ID" value="NZ_CBCSVS010000043.1"/>
</dbReference>
<evidence type="ECO:0000313" key="4">
    <source>
        <dbReference type="Proteomes" id="UP000472755"/>
    </source>
</evidence>
<keyword evidence="2" id="KW-1277">Toxin-antitoxin system</keyword>
<organism evidence="3 4">
    <name type="scientific">Ruthenibacterium lactatiformans</name>
    <dbReference type="NCBI Taxonomy" id="1550024"/>
    <lineage>
        <taxon>Bacteria</taxon>
        <taxon>Bacillati</taxon>
        <taxon>Bacillota</taxon>
        <taxon>Clostridia</taxon>
        <taxon>Eubacteriales</taxon>
        <taxon>Oscillospiraceae</taxon>
        <taxon>Ruthenibacterium</taxon>
    </lineage>
</organism>
<dbReference type="GO" id="GO:0003677">
    <property type="term" value="F:DNA binding"/>
    <property type="evidence" value="ECO:0007669"/>
    <property type="project" value="InterPro"/>
</dbReference>
<proteinExistence type="inferred from homology"/>
<comment type="similarity">
    <text evidence="1">Belongs to the PemK/MazF family.</text>
</comment>
<dbReference type="EMBL" id="WMZU01000007">
    <property type="protein sequence ID" value="MTS26807.1"/>
    <property type="molecule type" value="Genomic_DNA"/>
</dbReference>
<protein>
    <submittedName>
        <fullName evidence="3">Type II toxin-antitoxin system PemK/MazF family toxin</fullName>
    </submittedName>
</protein>
<dbReference type="Pfam" id="PF02452">
    <property type="entry name" value="PemK_toxin"/>
    <property type="match status" value="1"/>
</dbReference>
<dbReference type="AlphaFoldDB" id="A0A6L6LQ56"/>
<dbReference type="InterPro" id="IPR011067">
    <property type="entry name" value="Plasmid_toxin/cell-grow_inhib"/>
</dbReference>
<evidence type="ECO:0000256" key="2">
    <source>
        <dbReference type="ARBA" id="ARBA00022649"/>
    </source>
</evidence>
<sequence>MSRNEIKRGEIYYITFAPVVGSEQHGGRPGIVVSNNMNNAHSNTIEVVYLTTQPKKMLPTHTTITATGRDSVALCEQINTVDKSRVGLYIGELSAREMAAVEEAITASLALRIENARPKIPYACMACKNMGDIEETINRASVSAQRDAYKAICETLIETINNKN</sequence>
<dbReference type="PANTHER" id="PTHR33988">
    <property type="entry name" value="ENDORIBONUCLEASE MAZF-RELATED"/>
    <property type="match status" value="1"/>
</dbReference>
<dbReference type="Proteomes" id="UP000472755">
    <property type="component" value="Unassembled WGS sequence"/>
</dbReference>
<dbReference type="PANTHER" id="PTHR33988:SF2">
    <property type="entry name" value="ENDORIBONUCLEASE MAZF"/>
    <property type="match status" value="1"/>
</dbReference>
<accession>A0A6L6LQ56</accession>